<dbReference type="Pfam" id="PF24764">
    <property type="entry name" value="rva_4"/>
    <property type="match status" value="2"/>
</dbReference>
<comment type="caution">
    <text evidence="2">The sequence shown here is derived from an EMBL/GenBank/DDBJ whole genome shotgun (WGS) entry which is preliminary data.</text>
</comment>
<gene>
    <name evidence="2" type="ORF">MEDL_33532</name>
</gene>
<proteinExistence type="predicted"/>
<dbReference type="OrthoDB" id="2686689at2759"/>
<feature type="domain" description="Integrase core" evidence="1">
    <location>
        <begin position="140"/>
        <end position="212"/>
    </location>
</feature>
<accession>A0A8S3SH70</accession>
<dbReference type="AlphaFoldDB" id="A0A8S3SH70"/>
<feature type="domain" description="Integrase core" evidence="1">
    <location>
        <begin position="227"/>
        <end position="289"/>
    </location>
</feature>
<evidence type="ECO:0000313" key="3">
    <source>
        <dbReference type="Proteomes" id="UP000683360"/>
    </source>
</evidence>
<sequence length="388" mass="44125">MANRGRRTDNNSYIHFLTTCNGIVQDSIRLLNTDVRNPEYVDGVSVRLKGVARNVLRVATRIPSCYELLQLHQSLLEHIQDLKSTVNDNAFRSGRSSNGKPGRPLNEISKDQLRVLFDLGFSGSNISKLLQVSQSTVKRRLSWRFVIHGGIDGFSRKIVYLGCTNNKSSTVFDLFLHATHRNFIPSRVRSDYGTENVDVAAFMTTHRGANEAVLFKDVVSTTRELKEQCRIVNLENEIHMWALHFVYQPRIQRSLNSFMEMWNSHKLSSERGKTPDQLFVQGALSLFRHDTLAINEIFGEDMNSEYGVDWNGPIVPTAESNNVTVVLTNSPISMVDYAQLQLKVDPLSDIHNDHGISHFLNTVDFVNACLHCLSRAAQLYIYVLYFFK</sequence>
<protein>
    <recommendedName>
        <fullName evidence="1">Integrase core domain-containing protein</fullName>
    </recommendedName>
</protein>
<dbReference type="PANTHER" id="PTHR46791:SF5">
    <property type="entry name" value="CLR5 DOMAIN-CONTAINING PROTEIN-RELATED"/>
    <property type="match status" value="1"/>
</dbReference>
<reference evidence="2" key="1">
    <citation type="submission" date="2021-03" db="EMBL/GenBank/DDBJ databases">
        <authorList>
            <person name="Bekaert M."/>
        </authorList>
    </citation>
    <scope>NUCLEOTIDE SEQUENCE</scope>
</reference>
<evidence type="ECO:0000313" key="2">
    <source>
        <dbReference type="EMBL" id="CAG2220094.1"/>
    </source>
</evidence>
<name>A0A8S3SH70_MYTED</name>
<evidence type="ECO:0000259" key="1">
    <source>
        <dbReference type="Pfam" id="PF24764"/>
    </source>
</evidence>
<dbReference type="Proteomes" id="UP000683360">
    <property type="component" value="Unassembled WGS sequence"/>
</dbReference>
<dbReference type="EMBL" id="CAJPWZ010001649">
    <property type="protein sequence ID" value="CAG2220094.1"/>
    <property type="molecule type" value="Genomic_DNA"/>
</dbReference>
<organism evidence="2 3">
    <name type="scientific">Mytilus edulis</name>
    <name type="common">Blue mussel</name>
    <dbReference type="NCBI Taxonomy" id="6550"/>
    <lineage>
        <taxon>Eukaryota</taxon>
        <taxon>Metazoa</taxon>
        <taxon>Spiralia</taxon>
        <taxon>Lophotrochozoa</taxon>
        <taxon>Mollusca</taxon>
        <taxon>Bivalvia</taxon>
        <taxon>Autobranchia</taxon>
        <taxon>Pteriomorphia</taxon>
        <taxon>Mytilida</taxon>
        <taxon>Mytiloidea</taxon>
        <taxon>Mytilidae</taxon>
        <taxon>Mytilinae</taxon>
        <taxon>Mytilus</taxon>
    </lineage>
</organism>
<dbReference type="InterPro" id="IPR058913">
    <property type="entry name" value="Integrase_dom_put"/>
</dbReference>
<keyword evidence="3" id="KW-1185">Reference proteome</keyword>
<dbReference type="PANTHER" id="PTHR46791">
    <property type="entry name" value="EXPRESSED PROTEIN"/>
    <property type="match status" value="1"/>
</dbReference>